<dbReference type="GeneID" id="28831161"/>
<sequence length="228" mass="25761">MELPYRLASQRSTVTNTPSVAGSRTTTPATSFDSTSAQPDLQRSGQKRTFEAANGATLDKGYSYGYHTPYFQPPLQLKPHRIPVLPSARFALPYERNAQTVDVSQAAKQLRTAKPSDAISFHLLYAHDKELTECQTCMLRWPSRVGAYHEFFPGRVDLLPTYSSDPAFRLGGEAGYDVIREQKCRELWHREEAKHVQDLGGYRAKPLHDGQKDYYDISEPLLKKPKLS</sequence>
<proteinExistence type="predicted"/>
<dbReference type="Proteomes" id="UP000070700">
    <property type="component" value="Unassembled WGS sequence"/>
</dbReference>
<evidence type="ECO:0000313" key="3">
    <source>
        <dbReference type="Proteomes" id="UP000070700"/>
    </source>
</evidence>
<feature type="compositionally biased region" description="Polar residues" evidence="1">
    <location>
        <begin position="9"/>
        <end position="44"/>
    </location>
</feature>
<organism evidence="2 3">
    <name type="scientific">Mollisia scopiformis</name>
    <name type="common">Conifer needle endophyte fungus</name>
    <name type="synonym">Phialocephala scopiformis</name>
    <dbReference type="NCBI Taxonomy" id="149040"/>
    <lineage>
        <taxon>Eukaryota</taxon>
        <taxon>Fungi</taxon>
        <taxon>Dikarya</taxon>
        <taxon>Ascomycota</taxon>
        <taxon>Pezizomycotina</taxon>
        <taxon>Leotiomycetes</taxon>
        <taxon>Helotiales</taxon>
        <taxon>Mollisiaceae</taxon>
        <taxon>Mollisia</taxon>
    </lineage>
</organism>
<protein>
    <submittedName>
        <fullName evidence="2">Uncharacterized protein</fullName>
    </submittedName>
</protein>
<name>A0A194WUI2_MOLSC</name>
<gene>
    <name evidence="2" type="ORF">LY89DRAFT_758332</name>
</gene>
<accession>A0A194WUI2</accession>
<dbReference type="RefSeq" id="XP_018065978.1">
    <property type="nucleotide sequence ID" value="XM_018221435.1"/>
</dbReference>
<dbReference type="InParanoid" id="A0A194WUI2"/>
<dbReference type="KEGG" id="psco:LY89DRAFT_758332"/>
<evidence type="ECO:0000313" key="2">
    <source>
        <dbReference type="EMBL" id="KUJ11623.1"/>
    </source>
</evidence>
<reference evidence="2 3" key="1">
    <citation type="submission" date="2015-10" db="EMBL/GenBank/DDBJ databases">
        <title>Full genome of DAOMC 229536 Phialocephala scopiformis, a fungal endophyte of spruce producing the potent anti-insectan compound rugulosin.</title>
        <authorList>
            <consortium name="DOE Joint Genome Institute"/>
            <person name="Walker A.K."/>
            <person name="Frasz S.L."/>
            <person name="Seifert K.A."/>
            <person name="Miller J.D."/>
            <person name="Mondo S.J."/>
            <person name="Labutti K."/>
            <person name="Lipzen A."/>
            <person name="Dockter R."/>
            <person name="Kennedy M."/>
            <person name="Grigoriev I.V."/>
            <person name="Spatafora J.W."/>
        </authorList>
    </citation>
    <scope>NUCLEOTIDE SEQUENCE [LARGE SCALE GENOMIC DNA]</scope>
    <source>
        <strain evidence="2 3">CBS 120377</strain>
    </source>
</reference>
<feature type="region of interest" description="Disordered" evidence="1">
    <location>
        <begin position="1"/>
        <end position="48"/>
    </location>
</feature>
<dbReference type="AlphaFoldDB" id="A0A194WUI2"/>
<evidence type="ECO:0000256" key="1">
    <source>
        <dbReference type="SAM" id="MobiDB-lite"/>
    </source>
</evidence>
<keyword evidence="3" id="KW-1185">Reference proteome</keyword>
<dbReference type="EMBL" id="KQ947426">
    <property type="protein sequence ID" value="KUJ11623.1"/>
    <property type="molecule type" value="Genomic_DNA"/>
</dbReference>